<feature type="transmembrane region" description="Helical" evidence="9">
    <location>
        <begin position="75"/>
        <end position="99"/>
    </location>
</feature>
<dbReference type="OrthoDB" id="9815445at2"/>
<organism evidence="12 13">
    <name type="scientific">Tabrizicola piscis</name>
    <dbReference type="NCBI Taxonomy" id="2494374"/>
    <lineage>
        <taxon>Bacteria</taxon>
        <taxon>Pseudomonadati</taxon>
        <taxon>Pseudomonadota</taxon>
        <taxon>Alphaproteobacteria</taxon>
        <taxon>Rhodobacterales</taxon>
        <taxon>Paracoccaceae</taxon>
        <taxon>Tabrizicola</taxon>
    </lineage>
</organism>
<dbReference type="RefSeq" id="WP_125324772.1">
    <property type="nucleotide sequence ID" value="NZ_CP034328.1"/>
</dbReference>
<feature type="transmembrane region" description="Helical" evidence="9">
    <location>
        <begin position="145"/>
        <end position="165"/>
    </location>
</feature>
<dbReference type="Proteomes" id="UP000282002">
    <property type="component" value="Chromosome"/>
</dbReference>
<feature type="domain" description="ABC transmembrane type-1" evidence="11">
    <location>
        <begin position="71"/>
        <end position="296"/>
    </location>
</feature>
<evidence type="ECO:0000313" key="13">
    <source>
        <dbReference type="Proteomes" id="UP000282002"/>
    </source>
</evidence>
<name>A0A3S8U4P7_9RHOB</name>
<dbReference type="InterPro" id="IPR035906">
    <property type="entry name" value="MetI-like_sf"/>
</dbReference>
<keyword evidence="6 9" id="KW-0812">Transmembrane</keyword>
<evidence type="ECO:0000256" key="3">
    <source>
        <dbReference type="ARBA" id="ARBA00020515"/>
    </source>
</evidence>
<dbReference type="AlphaFoldDB" id="A0A3S8U4P7"/>
<dbReference type="Pfam" id="PF00528">
    <property type="entry name" value="BPD_transp_1"/>
    <property type="match status" value="1"/>
</dbReference>
<accession>A0A3S8U4P7</accession>
<feature type="transmembrane region" description="Helical" evidence="9">
    <location>
        <begin position="275"/>
        <end position="296"/>
    </location>
</feature>
<dbReference type="CDD" id="cd06261">
    <property type="entry name" value="TM_PBP2"/>
    <property type="match status" value="1"/>
</dbReference>
<evidence type="ECO:0000256" key="9">
    <source>
        <dbReference type="RuleBase" id="RU363032"/>
    </source>
</evidence>
<dbReference type="KEGG" id="taw:EI545_06810"/>
<keyword evidence="7 9" id="KW-1133">Transmembrane helix</keyword>
<reference evidence="12 13" key="1">
    <citation type="submission" date="2018-12" db="EMBL/GenBank/DDBJ databases">
        <title>Complete genome sequencing of Tabrizicola sp. K13M18.</title>
        <authorList>
            <person name="Bae J.-W."/>
        </authorList>
    </citation>
    <scope>NUCLEOTIDE SEQUENCE [LARGE SCALE GENOMIC DNA]</scope>
    <source>
        <strain evidence="12 13">K13M18</strain>
    </source>
</reference>
<dbReference type="EMBL" id="CP034328">
    <property type="protein sequence ID" value="AZL58571.1"/>
    <property type="molecule type" value="Genomic_DNA"/>
</dbReference>
<keyword evidence="4 9" id="KW-0813">Transport</keyword>
<feature type="transmembrane region" description="Helical" evidence="9">
    <location>
        <begin position="210"/>
        <end position="235"/>
    </location>
</feature>
<keyword evidence="5 10" id="KW-1003">Cell membrane</keyword>
<evidence type="ECO:0000256" key="4">
    <source>
        <dbReference type="ARBA" id="ARBA00022448"/>
    </source>
</evidence>
<dbReference type="PANTHER" id="PTHR43744:SF8">
    <property type="entry name" value="SN-GLYCEROL-3-PHOSPHATE TRANSPORT SYSTEM PERMEASE PROTEIN UGPE"/>
    <property type="match status" value="1"/>
</dbReference>
<keyword evidence="13" id="KW-1185">Reference proteome</keyword>
<evidence type="ECO:0000256" key="1">
    <source>
        <dbReference type="ARBA" id="ARBA00004651"/>
    </source>
</evidence>
<keyword evidence="10" id="KW-0997">Cell inner membrane</keyword>
<evidence type="ECO:0000256" key="2">
    <source>
        <dbReference type="ARBA" id="ARBA00011557"/>
    </source>
</evidence>
<dbReference type="InterPro" id="IPR000515">
    <property type="entry name" value="MetI-like"/>
</dbReference>
<evidence type="ECO:0000256" key="10">
    <source>
        <dbReference type="RuleBase" id="RU363056"/>
    </source>
</evidence>
<comment type="function">
    <text evidence="10">Part of the ABC transporter complex UgpBAEC involved in sn-glycerol-3-phosphate (G3P) import. Probably responsible for the translocation of the substrate across the membrane.</text>
</comment>
<evidence type="ECO:0000256" key="7">
    <source>
        <dbReference type="ARBA" id="ARBA00022989"/>
    </source>
</evidence>
<comment type="subcellular location">
    <subcellularLocation>
        <location evidence="10">Cell inner membrane</location>
        <topology evidence="10">Multi-pass membrane protein</topology>
    </subcellularLocation>
    <subcellularLocation>
        <location evidence="1 9">Cell membrane</location>
        <topology evidence="1 9">Multi-pass membrane protein</topology>
    </subcellularLocation>
</comment>
<evidence type="ECO:0000313" key="12">
    <source>
        <dbReference type="EMBL" id="AZL58571.1"/>
    </source>
</evidence>
<feature type="transmembrane region" description="Helical" evidence="9">
    <location>
        <begin position="106"/>
        <end position="125"/>
    </location>
</feature>
<comment type="subunit">
    <text evidence="2 10">The complex is composed of two ATP-binding proteins (UgpC), two transmembrane proteins (UgpA and UgpE) and a solute-binding protein (UgpB).</text>
</comment>
<sequence>MIERTPLLNIATHVILGFGLVIILVPIWLAFVAATQTLQAVNSAPVEFWPGDQLFVNLREAWAQSDFGPKFVNTLIVATGVVVGKITLACITAFALVFFNFRGRMLIFWMIFITLMLPLEVRIVPTYAVAANALTPFQTIMDWTGISWLIAMLSGVEVALEWNLLNSYTGLILPLVATATGTFLYRQFFLTIPDELVEAARMDGAGPLRFLWDVLIPLSKTNIAALATIMFVYAWNQYLWPLLVVTDRANYGMVVVQLSDLVPDQLTTGGGTPTWHLAMAATLVVMLPPIAIVILMQRWFVRGLINTDK</sequence>
<evidence type="ECO:0000256" key="6">
    <source>
        <dbReference type="ARBA" id="ARBA00022692"/>
    </source>
</evidence>
<evidence type="ECO:0000256" key="5">
    <source>
        <dbReference type="ARBA" id="ARBA00022475"/>
    </source>
</evidence>
<protein>
    <recommendedName>
        <fullName evidence="3 10">sn-glycerol-3-phosphate transport system permease protein UgpE</fullName>
    </recommendedName>
</protein>
<dbReference type="GO" id="GO:0005886">
    <property type="term" value="C:plasma membrane"/>
    <property type="evidence" value="ECO:0007669"/>
    <property type="project" value="UniProtKB-SubCell"/>
</dbReference>
<gene>
    <name evidence="10" type="primary">ugpE</name>
    <name evidence="12" type="ORF">EI545_06810</name>
</gene>
<evidence type="ECO:0000259" key="11">
    <source>
        <dbReference type="PROSITE" id="PS50928"/>
    </source>
</evidence>
<proteinExistence type="inferred from homology"/>
<dbReference type="Gene3D" id="1.10.3720.10">
    <property type="entry name" value="MetI-like"/>
    <property type="match status" value="1"/>
</dbReference>
<dbReference type="SUPFAM" id="SSF161098">
    <property type="entry name" value="MetI-like"/>
    <property type="match status" value="1"/>
</dbReference>
<feature type="transmembrane region" description="Helical" evidence="9">
    <location>
        <begin position="7"/>
        <end position="31"/>
    </location>
</feature>
<comment type="similarity">
    <text evidence="9">Belongs to the binding-protein-dependent transport system permease family.</text>
</comment>
<dbReference type="PANTHER" id="PTHR43744">
    <property type="entry name" value="ABC TRANSPORTER PERMEASE PROTEIN MG189-RELATED-RELATED"/>
    <property type="match status" value="1"/>
</dbReference>
<dbReference type="GO" id="GO:0055085">
    <property type="term" value="P:transmembrane transport"/>
    <property type="evidence" value="ECO:0007669"/>
    <property type="project" value="InterPro"/>
</dbReference>
<evidence type="ECO:0000256" key="8">
    <source>
        <dbReference type="ARBA" id="ARBA00023136"/>
    </source>
</evidence>
<keyword evidence="8 9" id="KW-0472">Membrane</keyword>
<dbReference type="PROSITE" id="PS50928">
    <property type="entry name" value="ABC_TM1"/>
    <property type="match status" value="1"/>
</dbReference>